<evidence type="ECO:0000256" key="1">
    <source>
        <dbReference type="SAM" id="MobiDB-lite"/>
    </source>
</evidence>
<evidence type="ECO:0000313" key="2">
    <source>
        <dbReference type="EMBL" id="RNL75446.1"/>
    </source>
</evidence>
<sequence>MIPMSWTETHRRWQALQEIEALASAGCAELPWNTEYAEIFGDRDTLAAALRYRLKLTHDAQLDTHMSETVMEEQRLRLFERNAGVIRLLRNHEAAGARIPNQRRGSLSVARPVEDTPVSA</sequence>
<gene>
    <name evidence="2" type="ORF">EFL95_18735</name>
</gene>
<keyword evidence="3" id="KW-1185">Reference proteome</keyword>
<evidence type="ECO:0000313" key="3">
    <source>
        <dbReference type="Proteomes" id="UP000277094"/>
    </source>
</evidence>
<dbReference type="AlphaFoldDB" id="A0A3N0DJ53"/>
<organism evidence="2 3">
    <name type="scientific">Nocardioides marmorisolisilvae</name>
    <dbReference type="NCBI Taxonomy" id="1542737"/>
    <lineage>
        <taxon>Bacteria</taxon>
        <taxon>Bacillati</taxon>
        <taxon>Actinomycetota</taxon>
        <taxon>Actinomycetes</taxon>
        <taxon>Propionibacteriales</taxon>
        <taxon>Nocardioidaceae</taxon>
        <taxon>Nocardioides</taxon>
    </lineage>
</organism>
<accession>A0A3N0DJ53</accession>
<reference evidence="2 3" key="1">
    <citation type="submission" date="2018-11" db="EMBL/GenBank/DDBJ databases">
        <authorList>
            <person name="Li F."/>
        </authorList>
    </citation>
    <scope>NUCLEOTIDE SEQUENCE [LARGE SCALE GENOMIC DNA]</scope>
    <source>
        <strain evidence="2 3">KIS18-7</strain>
    </source>
</reference>
<dbReference type="EMBL" id="RJSG01000006">
    <property type="protein sequence ID" value="RNL75446.1"/>
    <property type="molecule type" value="Genomic_DNA"/>
</dbReference>
<dbReference type="Proteomes" id="UP000277094">
    <property type="component" value="Unassembled WGS sequence"/>
</dbReference>
<proteinExistence type="predicted"/>
<protein>
    <submittedName>
        <fullName evidence="2">Uncharacterized protein</fullName>
    </submittedName>
</protein>
<comment type="caution">
    <text evidence="2">The sequence shown here is derived from an EMBL/GenBank/DDBJ whole genome shotgun (WGS) entry which is preliminary data.</text>
</comment>
<feature type="region of interest" description="Disordered" evidence="1">
    <location>
        <begin position="100"/>
        <end position="120"/>
    </location>
</feature>
<name>A0A3N0DJ53_9ACTN</name>